<dbReference type="AlphaFoldDB" id="A0A430AEW9"/>
<accession>A0A430AEW9</accession>
<evidence type="ECO:0000313" key="1">
    <source>
        <dbReference type="EMBL" id="RSU05957.1"/>
    </source>
</evidence>
<dbReference type="InterPro" id="IPR007920">
    <property type="entry name" value="UPF0223"/>
</dbReference>
<evidence type="ECO:0000313" key="2">
    <source>
        <dbReference type="Proteomes" id="UP000288669"/>
    </source>
</evidence>
<dbReference type="Gene3D" id="1.10.220.80">
    <property type="entry name" value="BH2638-like"/>
    <property type="match status" value="1"/>
</dbReference>
<dbReference type="Proteomes" id="UP000288669">
    <property type="component" value="Unassembled WGS sequence"/>
</dbReference>
<protein>
    <submittedName>
        <fullName evidence="1">Uncharacterized protein</fullName>
    </submittedName>
</protein>
<sequence>MKENYSYPLDYNWSKEEIVIVMELWQALEKVYESTMEVEDFKHSYQKFKKVVPSIGEEKKLGKEFEEIAGYSLYRVVQKAKSLTSGRLKM</sequence>
<dbReference type="OrthoDB" id="1649074at2"/>
<proteinExistence type="predicted"/>
<dbReference type="EMBL" id="NGJZ01000005">
    <property type="protein sequence ID" value="RSU05957.1"/>
    <property type="molecule type" value="Genomic_DNA"/>
</dbReference>
<dbReference type="InterPro" id="IPR023324">
    <property type="entry name" value="BH2638-like_sf"/>
</dbReference>
<name>A0A430AEW9_9ENTE</name>
<dbReference type="RefSeq" id="WP_126827060.1">
    <property type="nucleotide sequence ID" value="NZ_JBHLWU010000004.1"/>
</dbReference>
<keyword evidence="2" id="KW-1185">Reference proteome</keyword>
<dbReference type="NCBIfam" id="NF003353">
    <property type="entry name" value="PRK04387.1"/>
    <property type="match status" value="1"/>
</dbReference>
<dbReference type="SUPFAM" id="SSF158504">
    <property type="entry name" value="BH2638-like"/>
    <property type="match status" value="1"/>
</dbReference>
<gene>
    <name evidence="1" type="ORF">CBF30_11645</name>
</gene>
<comment type="caution">
    <text evidence="1">The sequence shown here is derived from an EMBL/GenBank/DDBJ whole genome shotgun (WGS) entry which is preliminary data.</text>
</comment>
<reference evidence="1 2" key="1">
    <citation type="submission" date="2017-05" db="EMBL/GenBank/DDBJ databases">
        <title>Vagococcus spp. assemblies.</title>
        <authorList>
            <person name="Gulvik C.A."/>
        </authorList>
    </citation>
    <scope>NUCLEOTIDE SEQUENCE [LARGE SCALE GENOMIC DNA]</scope>
    <source>
        <strain evidence="1 2">DSM 24756</strain>
    </source>
</reference>
<dbReference type="PIRSF" id="PIRSF037260">
    <property type="entry name" value="UPF0223"/>
    <property type="match status" value="1"/>
</dbReference>
<organism evidence="1 2">
    <name type="scientific">Vagococcus entomophilus</name>
    <dbReference type="NCBI Taxonomy" id="1160095"/>
    <lineage>
        <taxon>Bacteria</taxon>
        <taxon>Bacillati</taxon>
        <taxon>Bacillota</taxon>
        <taxon>Bacilli</taxon>
        <taxon>Lactobacillales</taxon>
        <taxon>Enterococcaceae</taxon>
        <taxon>Vagococcus</taxon>
    </lineage>
</organism>
<dbReference type="Pfam" id="PF05256">
    <property type="entry name" value="UPF0223"/>
    <property type="match status" value="1"/>
</dbReference>